<dbReference type="AlphaFoldDB" id="A0A438N0K0"/>
<evidence type="ECO:0000256" key="3">
    <source>
        <dbReference type="SAM" id="MobiDB-lite"/>
    </source>
</evidence>
<keyword evidence="2" id="KW-0175">Coiled coil</keyword>
<dbReference type="InterPro" id="IPR021765">
    <property type="entry name" value="UstYa-like"/>
</dbReference>
<proteinExistence type="inferred from homology"/>
<evidence type="ECO:0000256" key="1">
    <source>
        <dbReference type="ARBA" id="ARBA00035112"/>
    </source>
</evidence>
<dbReference type="PANTHER" id="PTHR33365:SF13">
    <property type="entry name" value="TAT PATHWAY SIGNAL SEQUENCE"/>
    <property type="match status" value="1"/>
</dbReference>
<comment type="similarity">
    <text evidence="1">Belongs to the ustYa family.</text>
</comment>
<dbReference type="Proteomes" id="UP000288859">
    <property type="component" value="Unassembled WGS sequence"/>
</dbReference>
<evidence type="ECO:0000256" key="4">
    <source>
        <dbReference type="SAM" id="Phobius"/>
    </source>
</evidence>
<keyword evidence="4" id="KW-1133">Transmembrane helix</keyword>
<feature type="coiled-coil region" evidence="2">
    <location>
        <begin position="494"/>
        <end position="521"/>
    </location>
</feature>
<gene>
    <name evidence="5" type="ORF">B0A52_07203</name>
</gene>
<dbReference type="VEuPathDB" id="FungiDB:PV10_03238"/>
<protein>
    <submittedName>
        <fullName evidence="5">Uncharacterized protein</fullName>
    </submittedName>
</protein>
<feature type="transmembrane region" description="Helical" evidence="4">
    <location>
        <begin position="404"/>
        <end position="423"/>
    </location>
</feature>
<feature type="transmembrane region" description="Helical" evidence="4">
    <location>
        <begin position="37"/>
        <end position="57"/>
    </location>
</feature>
<evidence type="ECO:0000256" key="2">
    <source>
        <dbReference type="SAM" id="Coils"/>
    </source>
</evidence>
<feature type="transmembrane region" description="Helical" evidence="4">
    <location>
        <begin position="464"/>
        <end position="485"/>
    </location>
</feature>
<sequence length="632" mass="70456">MVMTLAPGALESEHGDEEAFLIDSEKDIVLKPRDERWRIILGFILTASLALIAGVLLEHYLFSNKDWACTSHVSQNTPLLNQQIDLSYHTIRYDGTFMKENIYRQIGRPEVDEAWEALGVNYRSVVIPEAQAEQAGFRHDQVKINPKHGGGFPANVEGLHHLHCLNLLRQGLWFNFDYYHQLGKGAFKNDDGILRLHVTHCLDILRQQLMCKPDLGFLGQIWHNQSFPSAFVDFNTQHKCRNYEALRQWAEVRQLPEHVPPDFLQPPEKGDKIYAEIPPKISSGCFKDVGHNHPISGLVLVSQSTFDQDAGPGIELPLTVALLALYGIASPDTYRTKLWQDGADNGFNSSPTTGLYAAANYRPYTTPRVWSRFITNYNIVIAVLSMFFMLTKSIMYTLHVFPPILSVPVHSALVALYSVSVAYQASSDTTDPRKPQTGAAWYITKSCDVTFDKSLVGYCRQAKASFACTCAALGIFVIYLGLSIWSCFPSKSQRDEYDERRRAEAEKYASLEAEHEAAKRSGLISYPVPDTPGFQGGLNPMTPRTLAFNTLGGTKDLPLRNHFSTPNVQPSSPTYAIRSPDLPRSPMSPGFVLRAGTDDHHVIAPESSTRAGGPSSAPTQLYFPPPPKVSKK</sequence>
<feature type="compositionally biased region" description="Pro residues" evidence="3">
    <location>
        <begin position="623"/>
        <end position="632"/>
    </location>
</feature>
<evidence type="ECO:0000313" key="6">
    <source>
        <dbReference type="Proteomes" id="UP000288859"/>
    </source>
</evidence>
<feature type="transmembrane region" description="Helical" evidence="4">
    <location>
        <begin position="377"/>
        <end position="398"/>
    </location>
</feature>
<dbReference type="OrthoDB" id="3687641at2759"/>
<accession>A0A438N0K0</accession>
<dbReference type="EMBL" id="NAJM01000031">
    <property type="protein sequence ID" value="RVX69227.1"/>
    <property type="molecule type" value="Genomic_DNA"/>
</dbReference>
<evidence type="ECO:0000313" key="5">
    <source>
        <dbReference type="EMBL" id="RVX69227.1"/>
    </source>
</evidence>
<keyword evidence="4" id="KW-0472">Membrane</keyword>
<dbReference type="PANTHER" id="PTHR33365">
    <property type="entry name" value="YALI0B05434P"/>
    <property type="match status" value="1"/>
</dbReference>
<dbReference type="Pfam" id="PF11807">
    <property type="entry name" value="UstYa"/>
    <property type="match status" value="1"/>
</dbReference>
<keyword evidence="4" id="KW-0812">Transmembrane</keyword>
<dbReference type="VEuPathDB" id="FungiDB:PV10_03239"/>
<name>A0A438N0K0_EXOME</name>
<reference evidence="5 6" key="1">
    <citation type="submission" date="2017-03" db="EMBL/GenBank/DDBJ databases">
        <title>Genomes of endolithic fungi from Antarctica.</title>
        <authorList>
            <person name="Coleine C."/>
            <person name="Masonjones S."/>
            <person name="Stajich J.E."/>
        </authorList>
    </citation>
    <scope>NUCLEOTIDE SEQUENCE [LARGE SCALE GENOMIC DNA]</scope>
    <source>
        <strain evidence="5 6">CCFEE 6314</strain>
    </source>
</reference>
<feature type="region of interest" description="Disordered" evidence="3">
    <location>
        <begin position="592"/>
        <end position="632"/>
    </location>
</feature>
<dbReference type="GO" id="GO:0043386">
    <property type="term" value="P:mycotoxin biosynthetic process"/>
    <property type="evidence" value="ECO:0007669"/>
    <property type="project" value="InterPro"/>
</dbReference>
<organism evidence="5 6">
    <name type="scientific">Exophiala mesophila</name>
    <name type="common">Black yeast-like fungus</name>
    <dbReference type="NCBI Taxonomy" id="212818"/>
    <lineage>
        <taxon>Eukaryota</taxon>
        <taxon>Fungi</taxon>
        <taxon>Dikarya</taxon>
        <taxon>Ascomycota</taxon>
        <taxon>Pezizomycotina</taxon>
        <taxon>Eurotiomycetes</taxon>
        <taxon>Chaetothyriomycetidae</taxon>
        <taxon>Chaetothyriales</taxon>
        <taxon>Herpotrichiellaceae</taxon>
        <taxon>Exophiala</taxon>
    </lineage>
</organism>
<comment type="caution">
    <text evidence="5">The sequence shown here is derived from an EMBL/GenBank/DDBJ whole genome shotgun (WGS) entry which is preliminary data.</text>
</comment>